<dbReference type="Gene3D" id="1.10.260.40">
    <property type="entry name" value="lambda repressor-like DNA-binding domains"/>
    <property type="match status" value="1"/>
</dbReference>
<feature type="compositionally biased region" description="Basic residues" evidence="1">
    <location>
        <begin position="106"/>
        <end position="117"/>
    </location>
</feature>
<dbReference type="Pfam" id="PF01381">
    <property type="entry name" value="HTH_3"/>
    <property type="match status" value="1"/>
</dbReference>
<keyword evidence="4" id="KW-1185">Reference proteome</keyword>
<organism evidence="3 4">
    <name type="scientific">Planctomicrobium piriforme</name>
    <dbReference type="NCBI Taxonomy" id="1576369"/>
    <lineage>
        <taxon>Bacteria</taxon>
        <taxon>Pseudomonadati</taxon>
        <taxon>Planctomycetota</taxon>
        <taxon>Planctomycetia</taxon>
        <taxon>Planctomycetales</taxon>
        <taxon>Planctomycetaceae</taxon>
        <taxon>Planctomicrobium</taxon>
    </lineage>
</organism>
<gene>
    <name evidence="3" type="ORF">SAMN05421753_104298</name>
</gene>
<dbReference type="InterPro" id="IPR001387">
    <property type="entry name" value="Cro/C1-type_HTH"/>
</dbReference>
<dbReference type="PROSITE" id="PS50943">
    <property type="entry name" value="HTH_CROC1"/>
    <property type="match status" value="1"/>
</dbReference>
<dbReference type="SMART" id="SM00530">
    <property type="entry name" value="HTH_XRE"/>
    <property type="match status" value="1"/>
</dbReference>
<dbReference type="AlphaFoldDB" id="A0A1I3ENB9"/>
<dbReference type="Proteomes" id="UP000199518">
    <property type="component" value="Unassembled WGS sequence"/>
</dbReference>
<dbReference type="EMBL" id="FOQD01000004">
    <property type="protein sequence ID" value="SFI00373.1"/>
    <property type="molecule type" value="Genomic_DNA"/>
</dbReference>
<sequence length="124" mass="13508">MKPAKQKKLEAAGWKVGSAADFLGLTDAEEMLVSMKLALAGKVKELRQGQNITQTELAKRIGSSQSRVAKLETADRSVSLELLMRTLVTLGASQNQIGRIVSQQPIRKRPAVSRKNHGKELAKS</sequence>
<evidence type="ECO:0000259" key="2">
    <source>
        <dbReference type="PROSITE" id="PS50943"/>
    </source>
</evidence>
<dbReference type="RefSeq" id="WP_092048726.1">
    <property type="nucleotide sequence ID" value="NZ_FOQD01000004.1"/>
</dbReference>
<protein>
    <submittedName>
        <fullName evidence="3">Helix-turn-helix</fullName>
    </submittedName>
</protein>
<proteinExistence type="predicted"/>
<name>A0A1I3ENB9_9PLAN</name>
<evidence type="ECO:0000256" key="1">
    <source>
        <dbReference type="SAM" id="MobiDB-lite"/>
    </source>
</evidence>
<evidence type="ECO:0000313" key="3">
    <source>
        <dbReference type="EMBL" id="SFI00373.1"/>
    </source>
</evidence>
<feature type="domain" description="HTH cro/C1-type" evidence="2">
    <location>
        <begin position="43"/>
        <end position="97"/>
    </location>
</feature>
<evidence type="ECO:0000313" key="4">
    <source>
        <dbReference type="Proteomes" id="UP000199518"/>
    </source>
</evidence>
<dbReference type="GO" id="GO:0003677">
    <property type="term" value="F:DNA binding"/>
    <property type="evidence" value="ECO:0007669"/>
    <property type="project" value="InterPro"/>
</dbReference>
<dbReference type="STRING" id="1576369.SAMN05421753_104298"/>
<accession>A0A1I3ENB9</accession>
<feature type="region of interest" description="Disordered" evidence="1">
    <location>
        <begin position="99"/>
        <end position="124"/>
    </location>
</feature>
<dbReference type="OrthoDB" id="5738376at2"/>
<dbReference type="SUPFAM" id="SSF47413">
    <property type="entry name" value="lambda repressor-like DNA-binding domains"/>
    <property type="match status" value="1"/>
</dbReference>
<dbReference type="InterPro" id="IPR010982">
    <property type="entry name" value="Lambda_DNA-bd_dom_sf"/>
</dbReference>
<reference evidence="4" key="1">
    <citation type="submission" date="2016-10" db="EMBL/GenBank/DDBJ databases">
        <authorList>
            <person name="Varghese N."/>
            <person name="Submissions S."/>
        </authorList>
    </citation>
    <scope>NUCLEOTIDE SEQUENCE [LARGE SCALE GENOMIC DNA]</scope>
    <source>
        <strain evidence="4">DSM 26348</strain>
    </source>
</reference>
<dbReference type="CDD" id="cd00093">
    <property type="entry name" value="HTH_XRE"/>
    <property type="match status" value="1"/>
</dbReference>